<evidence type="ECO:0000256" key="1">
    <source>
        <dbReference type="SAM" id="MobiDB-lite"/>
    </source>
</evidence>
<feature type="non-terminal residue" evidence="3">
    <location>
        <position position="1"/>
    </location>
</feature>
<proteinExistence type="predicted"/>
<evidence type="ECO:0008006" key="5">
    <source>
        <dbReference type="Google" id="ProtNLM"/>
    </source>
</evidence>
<organism evidence="3 4">
    <name type="scientific">Cherax quadricarinatus</name>
    <name type="common">Australian red claw crayfish</name>
    <dbReference type="NCBI Taxonomy" id="27406"/>
    <lineage>
        <taxon>Eukaryota</taxon>
        <taxon>Metazoa</taxon>
        <taxon>Ecdysozoa</taxon>
        <taxon>Arthropoda</taxon>
        <taxon>Crustacea</taxon>
        <taxon>Multicrustacea</taxon>
        <taxon>Malacostraca</taxon>
        <taxon>Eumalacostraca</taxon>
        <taxon>Eucarida</taxon>
        <taxon>Decapoda</taxon>
        <taxon>Pleocyemata</taxon>
        <taxon>Astacidea</taxon>
        <taxon>Parastacoidea</taxon>
        <taxon>Parastacidae</taxon>
        <taxon>Cherax</taxon>
    </lineage>
</organism>
<feature type="compositionally biased region" description="Polar residues" evidence="1">
    <location>
        <begin position="232"/>
        <end position="260"/>
    </location>
</feature>
<dbReference type="Proteomes" id="UP001445076">
    <property type="component" value="Unassembled WGS sequence"/>
</dbReference>
<protein>
    <recommendedName>
        <fullName evidence="5">Ig-like domain-containing protein</fullName>
    </recommendedName>
</protein>
<name>A0AAW0WX07_CHEQU</name>
<keyword evidence="2" id="KW-0472">Membrane</keyword>
<accession>A0AAW0WX07</accession>
<evidence type="ECO:0000313" key="3">
    <source>
        <dbReference type="EMBL" id="KAK8735485.1"/>
    </source>
</evidence>
<evidence type="ECO:0000256" key="2">
    <source>
        <dbReference type="SAM" id="Phobius"/>
    </source>
</evidence>
<evidence type="ECO:0000313" key="4">
    <source>
        <dbReference type="Proteomes" id="UP001445076"/>
    </source>
</evidence>
<feature type="transmembrane region" description="Helical" evidence="2">
    <location>
        <begin position="67"/>
        <end position="92"/>
    </location>
</feature>
<gene>
    <name evidence="3" type="ORF">OTU49_005409</name>
</gene>
<feature type="region of interest" description="Disordered" evidence="1">
    <location>
        <begin position="100"/>
        <end position="263"/>
    </location>
</feature>
<reference evidence="3 4" key="1">
    <citation type="journal article" date="2024" name="BMC Genomics">
        <title>Genome assembly of redclaw crayfish (Cherax quadricarinatus) provides insights into its immune adaptation and hypoxia tolerance.</title>
        <authorList>
            <person name="Liu Z."/>
            <person name="Zheng J."/>
            <person name="Li H."/>
            <person name="Fang K."/>
            <person name="Wang S."/>
            <person name="He J."/>
            <person name="Zhou D."/>
            <person name="Weng S."/>
            <person name="Chi M."/>
            <person name="Gu Z."/>
            <person name="He J."/>
            <person name="Li F."/>
            <person name="Wang M."/>
        </authorList>
    </citation>
    <scope>NUCLEOTIDE SEQUENCE [LARGE SCALE GENOMIC DNA]</scope>
    <source>
        <strain evidence="3">ZL_2023a</strain>
    </source>
</reference>
<keyword evidence="4" id="KW-1185">Reference proteome</keyword>
<dbReference type="AlphaFoldDB" id="A0AAW0WX07"/>
<feature type="compositionally biased region" description="Low complexity" evidence="1">
    <location>
        <begin position="156"/>
        <end position="189"/>
    </location>
</feature>
<feature type="compositionally biased region" description="Low complexity" evidence="1">
    <location>
        <begin position="213"/>
        <end position="227"/>
    </location>
</feature>
<sequence>RWRMLNETLTSEVTSEGLESRLRLPATAASLGTYYCYVNNTIGESIPCEIDVTGVAGIMEKLGDDNIIVISAIVAAVIVLVLIICVVIIVICRRQRQAGKYPEASKSPTTDPKDNGIPSPPDDDKQTFYENLPFHGMQPPPNKNRKTANYGSAQNPTPSSSSSSSSPSSSHYQSQYQTQYQPQHQPHYQRNPPAYKQYPSSSSLKESHPPPSYNSSSRQSYSSSTYPHRLENQSNPATSYPNSQSHSTKAYSQSVNSQSHLPKYPPGVVYADLALSRNGQPNHYRRDLNTEYAILQFNGPIVGQEIDV</sequence>
<keyword evidence="2" id="KW-0812">Transmembrane</keyword>
<comment type="caution">
    <text evidence="3">The sequence shown here is derived from an EMBL/GenBank/DDBJ whole genome shotgun (WGS) entry which is preliminary data.</text>
</comment>
<keyword evidence="2" id="KW-1133">Transmembrane helix</keyword>
<dbReference type="EMBL" id="JARKIK010000047">
    <property type="protein sequence ID" value="KAK8735485.1"/>
    <property type="molecule type" value="Genomic_DNA"/>
</dbReference>